<comment type="catalytic activity">
    <reaction evidence="10 11">
        <text>D-alanyl-D-alanine + UDP-N-acetyl-alpha-D-muramoyl-L-alanyl-gamma-D-glutamyl-meso-2,6-diaminopimelate + ATP = UDP-N-acetyl-alpha-D-muramoyl-L-alanyl-gamma-D-glutamyl-meso-2,6-diaminopimeloyl-D-alanyl-D-alanine + ADP + phosphate + H(+)</text>
        <dbReference type="Rhea" id="RHEA:28374"/>
        <dbReference type="ChEBI" id="CHEBI:15378"/>
        <dbReference type="ChEBI" id="CHEBI:30616"/>
        <dbReference type="ChEBI" id="CHEBI:43474"/>
        <dbReference type="ChEBI" id="CHEBI:57822"/>
        <dbReference type="ChEBI" id="CHEBI:61386"/>
        <dbReference type="ChEBI" id="CHEBI:83905"/>
        <dbReference type="ChEBI" id="CHEBI:456216"/>
        <dbReference type="EC" id="6.3.2.10"/>
    </reaction>
</comment>
<dbReference type="RefSeq" id="WP_207881201.1">
    <property type="nucleotide sequence ID" value="NZ_JAFVMF010000008.1"/>
</dbReference>
<dbReference type="InterPro" id="IPR005863">
    <property type="entry name" value="UDP-N-AcMur_synth"/>
</dbReference>
<dbReference type="PANTHER" id="PTHR43024:SF1">
    <property type="entry name" value="UDP-N-ACETYLMURAMOYL-TRIPEPTIDE--D-ALANYL-D-ALANINE LIGASE"/>
    <property type="match status" value="1"/>
</dbReference>
<organism evidence="15 16">
    <name type="scientific">Acetobacter sacchari</name>
    <dbReference type="NCBI Taxonomy" id="2661687"/>
    <lineage>
        <taxon>Bacteria</taxon>
        <taxon>Pseudomonadati</taxon>
        <taxon>Pseudomonadota</taxon>
        <taxon>Alphaproteobacteria</taxon>
        <taxon>Acetobacterales</taxon>
        <taxon>Acetobacteraceae</taxon>
        <taxon>Acetobacter</taxon>
    </lineage>
</organism>
<dbReference type="PANTHER" id="PTHR43024">
    <property type="entry name" value="UDP-N-ACETYLMURAMOYL-TRIPEPTIDE--D-ALANYL-D-ALANINE LIGASE"/>
    <property type="match status" value="1"/>
</dbReference>
<dbReference type="InterPro" id="IPR004101">
    <property type="entry name" value="Mur_ligase_C"/>
</dbReference>
<dbReference type="Pfam" id="PF01225">
    <property type="entry name" value="Mur_ligase"/>
    <property type="match status" value="1"/>
</dbReference>
<evidence type="ECO:0000256" key="6">
    <source>
        <dbReference type="ARBA" id="ARBA00022960"/>
    </source>
</evidence>
<evidence type="ECO:0000256" key="7">
    <source>
        <dbReference type="ARBA" id="ARBA00022984"/>
    </source>
</evidence>
<evidence type="ECO:0000256" key="11">
    <source>
        <dbReference type="RuleBase" id="RU004136"/>
    </source>
</evidence>
<dbReference type="SUPFAM" id="SSF63418">
    <property type="entry name" value="MurE/MurF N-terminal domain"/>
    <property type="match status" value="1"/>
</dbReference>
<evidence type="ECO:0000313" key="16">
    <source>
        <dbReference type="Proteomes" id="UP000664771"/>
    </source>
</evidence>
<evidence type="ECO:0000259" key="13">
    <source>
        <dbReference type="Pfam" id="PF02875"/>
    </source>
</evidence>
<keyword evidence="7 10" id="KW-0573">Peptidoglycan synthesis</keyword>
<dbReference type="SUPFAM" id="SSF53244">
    <property type="entry name" value="MurD-like peptide ligases, peptide-binding domain"/>
    <property type="match status" value="1"/>
</dbReference>
<keyword evidence="8 10" id="KW-0131">Cell cycle</keyword>
<feature type="binding site" evidence="10">
    <location>
        <begin position="115"/>
        <end position="121"/>
    </location>
    <ligand>
        <name>ATP</name>
        <dbReference type="ChEBI" id="CHEBI:30616"/>
    </ligand>
</feature>
<evidence type="ECO:0000256" key="5">
    <source>
        <dbReference type="ARBA" id="ARBA00022840"/>
    </source>
</evidence>
<evidence type="ECO:0000259" key="14">
    <source>
        <dbReference type="Pfam" id="PF08245"/>
    </source>
</evidence>
<name>A0ABS3LVD0_9PROT</name>
<dbReference type="Gene3D" id="3.40.1390.10">
    <property type="entry name" value="MurE/MurF, N-terminal domain"/>
    <property type="match status" value="1"/>
</dbReference>
<feature type="domain" description="Mur ligase C-terminal" evidence="13">
    <location>
        <begin position="343"/>
        <end position="453"/>
    </location>
</feature>
<gene>
    <name evidence="10" type="primary">murF</name>
    <name evidence="15" type="ORF">J2D73_08685</name>
</gene>
<feature type="domain" description="Mur ligase central" evidence="14">
    <location>
        <begin position="113"/>
        <end position="302"/>
    </location>
</feature>
<proteinExistence type="inferred from homology"/>
<keyword evidence="9 10" id="KW-0961">Cell wall biogenesis/degradation</keyword>
<comment type="caution">
    <text evidence="15">The sequence shown here is derived from an EMBL/GenBank/DDBJ whole genome shotgun (WGS) entry which is preliminary data.</text>
</comment>
<sequence length="471" mass="48660">MTILWTGAELIEATDGSFPDAANARDIAITGVSIDTRTLAPGDLFIALVGETSDGHQHIRAALEKGASAVLVHGDPADLADDPRVLRVADTMAALWDLGRHARARFAGKVAAVTGSVGKTTTKEMLRVALSALGPTHAAVASYNNHWGVPLTLARLPRDAAFCVIEIGMNHPGEIAPLAALARPDTAAITTIGSAHVGHMGGLDAIAREKAALIAALRPGSIAVVPDDAAGQDIFDEVARAADVSLWRCGLLDKSEARISGFTTTSSSGSFVAHIAGVETSVTLHAPGLHLARNALTALAVVATHFADDRTSTERALAAAAQALATFSPGAGRGALTTIMDGRVTLLDESYNASVLAIRAALDVLALAPANRRVAVLGDMRELGDFASAEHLSLVDPVAACADLVFCCGPHMKELFDALPSSLQGAWRADSDTLAPIVRAALHSGDAILVKGSLGTRMRVIVEALRAAETV</sequence>
<evidence type="ECO:0000313" key="15">
    <source>
        <dbReference type="EMBL" id="MBO1359870.1"/>
    </source>
</evidence>
<dbReference type="InterPro" id="IPR035911">
    <property type="entry name" value="MurE/MurF_N"/>
</dbReference>
<protein>
    <recommendedName>
        <fullName evidence="10 11">UDP-N-acetylmuramoyl-tripeptide--D-alanyl-D-alanine ligase</fullName>
        <ecNumber evidence="10 11">6.3.2.10</ecNumber>
    </recommendedName>
    <alternativeName>
        <fullName evidence="10">D-alanyl-D-alanine-adding enzyme</fullName>
    </alternativeName>
</protein>
<dbReference type="InterPro" id="IPR000713">
    <property type="entry name" value="Mur_ligase_N"/>
</dbReference>
<comment type="subcellular location">
    <subcellularLocation>
        <location evidence="10 11">Cytoplasm</location>
    </subcellularLocation>
</comment>
<dbReference type="Pfam" id="PF02875">
    <property type="entry name" value="Mur_ligase_C"/>
    <property type="match status" value="1"/>
</dbReference>
<dbReference type="Gene3D" id="3.40.1190.10">
    <property type="entry name" value="Mur-like, catalytic domain"/>
    <property type="match status" value="1"/>
</dbReference>
<dbReference type="Proteomes" id="UP000664771">
    <property type="component" value="Unassembled WGS sequence"/>
</dbReference>
<feature type="domain" description="Mur ligase N-terminal catalytic" evidence="12">
    <location>
        <begin position="29"/>
        <end position="76"/>
    </location>
</feature>
<dbReference type="EMBL" id="JAFVMF010000008">
    <property type="protein sequence ID" value="MBO1359870.1"/>
    <property type="molecule type" value="Genomic_DNA"/>
</dbReference>
<dbReference type="Pfam" id="PF08245">
    <property type="entry name" value="Mur_ligase_M"/>
    <property type="match status" value="1"/>
</dbReference>
<evidence type="ECO:0000256" key="9">
    <source>
        <dbReference type="ARBA" id="ARBA00023316"/>
    </source>
</evidence>
<reference evidence="15 16" key="1">
    <citation type="submission" date="2021-03" db="EMBL/GenBank/DDBJ databases">
        <title>The complete genome sequence of Acetobacter sacchari TBRC 11175.</title>
        <authorList>
            <person name="Charoenyingcharoen P."/>
            <person name="Yukphan P."/>
        </authorList>
    </citation>
    <scope>NUCLEOTIDE SEQUENCE [LARGE SCALE GENOMIC DNA]</scope>
    <source>
        <strain evidence="15 16">TBRC 11175</strain>
    </source>
</reference>
<keyword evidence="6 10" id="KW-0133">Cell shape</keyword>
<evidence type="ECO:0000256" key="2">
    <source>
        <dbReference type="ARBA" id="ARBA00022598"/>
    </source>
</evidence>
<dbReference type="Gene3D" id="3.90.190.20">
    <property type="entry name" value="Mur ligase, C-terminal domain"/>
    <property type="match status" value="1"/>
</dbReference>
<keyword evidence="3 10" id="KW-0132">Cell division</keyword>
<comment type="function">
    <text evidence="10 11">Involved in cell wall formation. Catalyzes the final step in the synthesis of UDP-N-acetylmuramoyl-pentapeptide, the precursor of murein.</text>
</comment>
<keyword evidence="5 10" id="KW-0067">ATP-binding</keyword>
<comment type="similarity">
    <text evidence="10">Belongs to the MurCDEF family. MurF subfamily.</text>
</comment>
<dbReference type="NCBIfam" id="TIGR01143">
    <property type="entry name" value="murF"/>
    <property type="match status" value="1"/>
</dbReference>
<keyword evidence="2 10" id="KW-0436">Ligase</keyword>
<evidence type="ECO:0000256" key="3">
    <source>
        <dbReference type="ARBA" id="ARBA00022618"/>
    </source>
</evidence>
<dbReference type="InterPro" id="IPR036615">
    <property type="entry name" value="Mur_ligase_C_dom_sf"/>
</dbReference>
<keyword evidence="4 10" id="KW-0547">Nucleotide-binding</keyword>
<evidence type="ECO:0000259" key="12">
    <source>
        <dbReference type="Pfam" id="PF01225"/>
    </source>
</evidence>
<accession>A0ABS3LVD0</accession>
<dbReference type="EC" id="6.3.2.10" evidence="10 11"/>
<dbReference type="InterPro" id="IPR013221">
    <property type="entry name" value="Mur_ligase_cen"/>
</dbReference>
<keyword evidence="16" id="KW-1185">Reference proteome</keyword>
<evidence type="ECO:0000256" key="10">
    <source>
        <dbReference type="HAMAP-Rule" id="MF_02019"/>
    </source>
</evidence>
<evidence type="ECO:0000256" key="8">
    <source>
        <dbReference type="ARBA" id="ARBA00023306"/>
    </source>
</evidence>
<dbReference type="GO" id="GO:0016874">
    <property type="term" value="F:ligase activity"/>
    <property type="evidence" value="ECO:0007669"/>
    <property type="project" value="UniProtKB-KW"/>
</dbReference>
<evidence type="ECO:0000256" key="4">
    <source>
        <dbReference type="ARBA" id="ARBA00022741"/>
    </source>
</evidence>
<dbReference type="HAMAP" id="MF_02019">
    <property type="entry name" value="MurF"/>
    <property type="match status" value="1"/>
</dbReference>
<evidence type="ECO:0000256" key="1">
    <source>
        <dbReference type="ARBA" id="ARBA00022490"/>
    </source>
</evidence>
<comment type="pathway">
    <text evidence="10 11">Cell wall biogenesis; peptidoglycan biosynthesis.</text>
</comment>
<keyword evidence="1 10" id="KW-0963">Cytoplasm</keyword>
<dbReference type="InterPro" id="IPR036565">
    <property type="entry name" value="Mur-like_cat_sf"/>
</dbReference>
<dbReference type="InterPro" id="IPR051046">
    <property type="entry name" value="MurCDEF_CellWall_CoF430Synth"/>
</dbReference>
<dbReference type="SUPFAM" id="SSF53623">
    <property type="entry name" value="MurD-like peptide ligases, catalytic domain"/>
    <property type="match status" value="1"/>
</dbReference>